<evidence type="ECO:0000313" key="2">
    <source>
        <dbReference type="Proteomes" id="UP001331761"/>
    </source>
</evidence>
<comment type="caution">
    <text evidence="1">The sequence shown here is derived from an EMBL/GenBank/DDBJ whole genome shotgun (WGS) entry which is preliminary data.</text>
</comment>
<evidence type="ECO:0000313" key="1">
    <source>
        <dbReference type="EMBL" id="KAK5964989.1"/>
    </source>
</evidence>
<dbReference type="EMBL" id="WIXE01025118">
    <property type="protein sequence ID" value="KAK5964989.1"/>
    <property type="molecule type" value="Genomic_DNA"/>
</dbReference>
<sequence length="185" mass="20518">MEDAQAASPPIPVERKHQIRMVEARENGGGPMQNGSATTQHERDISTTTLSTIAVRAGDHASMVVALLKSMGFVEVRIDEMRPGLLEIGETSSETANLLNIHDDLLKRLAEKEDQVTALLIRTDNLSSEKSAKEAVVYDDMAKGLREVVILARLNPERGRNERLFRPGADFKNSSCSEVIFYEKR</sequence>
<protein>
    <submittedName>
        <fullName evidence="1">Uncharacterized protein</fullName>
    </submittedName>
</protein>
<accession>A0AAN8EWY4</accession>
<reference evidence="1 2" key="1">
    <citation type="submission" date="2019-10" db="EMBL/GenBank/DDBJ databases">
        <title>Assembly and Annotation for the nematode Trichostrongylus colubriformis.</title>
        <authorList>
            <person name="Martin J."/>
        </authorList>
    </citation>
    <scope>NUCLEOTIDE SEQUENCE [LARGE SCALE GENOMIC DNA]</scope>
    <source>
        <strain evidence="1">G859</strain>
        <tissue evidence="1">Whole worm</tissue>
    </source>
</reference>
<proteinExistence type="predicted"/>
<keyword evidence="2" id="KW-1185">Reference proteome</keyword>
<name>A0AAN8EWY4_TRICO</name>
<dbReference type="AlphaFoldDB" id="A0AAN8EWY4"/>
<organism evidence="1 2">
    <name type="scientific">Trichostrongylus colubriformis</name>
    <name type="common">Black scour worm</name>
    <dbReference type="NCBI Taxonomy" id="6319"/>
    <lineage>
        <taxon>Eukaryota</taxon>
        <taxon>Metazoa</taxon>
        <taxon>Ecdysozoa</taxon>
        <taxon>Nematoda</taxon>
        <taxon>Chromadorea</taxon>
        <taxon>Rhabditida</taxon>
        <taxon>Rhabditina</taxon>
        <taxon>Rhabditomorpha</taxon>
        <taxon>Strongyloidea</taxon>
        <taxon>Trichostrongylidae</taxon>
        <taxon>Trichostrongylus</taxon>
    </lineage>
</organism>
<gene>
    <name evidence="1" type="ORF">GCK32_018008</name>
</gene>
<dbReference type="Proteomes" id="UP001331761">
    <property type="component" value="Unassembled WGS sequence"/>
</dbReference>